<accession>A0A4Q1JTP8</accession>
<dbReference type="PANTHER" id="PTHR43072:SF23">
    <property type="entry name" value="UPF0039 PROTEIN C11D3.02C"/>
    <property type="match status" value="1"/>
</dbReference>
<evidence type="ECO:0000259" key="3">
    <source>
        <dbReference type="PROSITE" id="PS51186"/>
    </source>
</evidence>
<dbReference type="SUPFAM" id="SSF55729">
    <property type="entry name" value="Acyl-CoA N-acyltransferases (Nat)"/>
    <property type="match status" value="1"/>
</dbReference>
<dbReference type="Gene3D" id="3.40.630.30">
    <property type="match status" value="1"/>
</dbReference>
<evidence type="ECO:0000313" key="4">
    <source>
        <dbReference type="EMBL" id="RXR03470.1"/>
    </source>
</evidence>
<evidence type="ECO:0000256" key="2">
    <source>
        <dbReference type="ARBA" id="ARBA00023315"/>
    </source>
</evidence>
<comment type="caution">
    <text evidence="4">The sequence shown here is derived from an EMBL/GenBank/DDBJ whole genome shotgun (WGS) entry which is preliminary data.</text>
</comment>
<dbReference type="Pfam" id="PF13420">
    <property type="entry name" value="Acetyltransf_4"/>
    <property type="match status" value="1"/>
</dbReference>
<dbReference type="RefSeq" id="WP_129471782.1">
    <property type="nucleotide sequence ID" value="NZ_SAWZ01000007.1"/>
</dbReference>
<keyword evidence="1 4" id="KW-0808">Transferase</keyword>
<organism evidence="4 5">
    <name type="scientific">Pseudoxanthomonas composti</name>
    <dbReference type="NCBI Taxonomy" id="2137479"/>
    <lineage>
        <taxon>Bacteria</taxon>
        <taxon>Pseudomonadati</taxon>
        <taxon>Pseudomonadota</taxon>
        <taxon>Gammaproteobacteria</taxon>
        <taxon>Lysobacterales</taxon>
        <taxon>Lysobacteraceae</taxon>
        <taxon>Pseudoxanthomonas</taxon>
    </lineage>
</organism>
<dbReference type="AlphaFoldDB" id="A0A4Q1JTP8"/>
<dbReference type="Proteomes" id="UP000289784">
    <property type="component" value="Unassembled WGS sequence"/>
</dbReference>
<dbReference type="InterPro" id="IPR000182">
    <property type="entry name" value="GNAT_dom"/>
</dbReference>
<evidence type="ECO:0000313" key="5">
    <source>
        <dbReference type="Proteomes" id="UP000289784"/>
    </source>
</evidence>
<evidence type="ECO:0000256" key="1">
    <source>
        <dbReference type="ARBA" id="ARBA00022679"/>
    </source>
</evidence>
<name>A0A4Q1JTP8_9GAMM</name>
<dbReference type="PROSITE" id="PS51186">
    <property type="entry name" value="GNAT"/>
    <property type="match status" value="1"/>
</dbReference>
<dbReference type="OrthoDB" id="5459937at2"/>
<gene>
    <name evidence="4" type="ORF">EPA99_13635</name>
</gene>
<dbReference type="InterPro" id="IPR016181">
    <property type="entry name" value="Acyl_CoA_acyltransferase"/>
</dbReference>
<keyword evidence="2" id="KW-0012">Acyltransferase</keyword>
<dbReference type="EMBL" id="SAWZ01000007">
    <property type="protein sequence ID" value="RXR03470.1"/>
    <property type="molecule type" value="Genomic_DNA"/>
</dbReference>
<dbReference type="GO" id="GO:0016747">
    <property type="term" value="F:acyltransferase activity, transferring groups other than amino-acyl groups"/>
    <property type="evidence" value="ECO:0007669"/>
    <property type="project" value="InterPro"/>
</dbReference>
<dbReference type="PANTHER" id="PTHR43072">
    <property type="entry name" value="N-ACETYLTRANSFERASE"/>
    <property type="match status" value="1"/>
</dbReference>
<sequence>MSVTIVSAGPPHAPSIAAIYNHYITNTCITFELDPVTPAEMEKRIADVQGIGLPWLVALEGEEVLGYAYATQWRARKAYRSSVETTIYMAAEHCGRGHGRTLYTALLGTLLVLDVHAVIGGVALPNEGSVRLHEALAFKKVAHFEQVGHKLGRWVDVAYWQRLLRSDAAALNGEVGSQGA</sequence>
<reference evidence="4 5" key="1">
    <citation type="submission" date="2019-01" db="EMBL/GenBank/DDBJ databases">
        <title>Pseudoxanthomonas composti sp. nov., isolated from compost.</title>
        <authorList>
            <person name="Yang G."/>
        </authorList>
    </citation>
    <scope>NUCLEOTIDE SEQUENCE [LARGE SCALE GENOMIC DNA]</scope>
    <source>
        <strain evidence="4 5">GSS15</strain>
    </source>
</reference>
<keyword evidence="5" id="KW-1185">Reference proteome</keyword>
<dbReference type="NCBIfam" id="NF040504">
    <property type="entry name" value="resist_ArsN1b"/>
    <property type="match status" value="1"/>
</dbReference>
<feature type="domain" description="N-acetyltransferase" evidence="3">
    <location>
        <begin position="3"/>
        <end position="164"/>
    </location>
</feature>
<protein>
    <submittedName>
        <fullName evidence="4">N-acetyltransferase family protein</fullName>
    </submittedName>
</protein>
<proteinExistence type="predicted"/>